<evidence type="ECO:0000313" key="2">
    <source>
        <dbReference type="Proteomes" id="UP000002058"/>
    </source>
</evidence>
<dbReference type="AlphaFoldDB" id="C4K0B2"/>
<dbReference type="OrthoDB" id="4239999at2759"/>
<dbReference type="RefSeq" id="XP_002582239.1">
    <property type="nucleotide sequence ID" value="XM_002582193.1"/>
</dbReference>
<organism evidence="1 2">
    <name type="scientific">Uncinocarpus reesii (strain UAMH 1704)</name>
    <dbReference type="NCBI Taxonomy" id="336963"/>
    <lineage>
        <taxon>Eukaryota</taxon>
        <taxon>Fungi</taxon>
        <taxon>Dikarya</taxon>
        <taxon>Ascomycota</taxon>
        <taxon>Pezizomycotina</taxon>
        <taxon>Eurotiomycetes</taxon>
        <taxon>Eurotiomycetidae</taxon>
        <taxon>Onygenales</taxon>
        <taxon>Onygenaceae</taxon>
        <taxon>Uncinocarpus</taxon>
    </lineage>
</organism>
<keyword evidence="2" id="KW-1185">Reference proteome</keyword>
<accession>C4K0B2</accession>
<dbReference type="KEGG" id="ure:UREG_07926"/>
<dbReference type="EMBL" id="CH476620">
    <property type="protein sequence ID" value="EEP83061.1"/>
    <property type="molecule type" value="Genomic_DNA"/>
</dbReference>
<sequence length="108" mass="12195">MSDAPLTDDARKHLENLRNSLHEAAYEEDDGGNRKYKHEAVEPYVTPILKASGLEGWKFTVWRFQTSLHWEKLPGAVKLFLIRLLSPAAHNTGVPACALRYKPIPKDG</sequence>
<protein>
    <submittedName>
        <fullName evidence="1">Uncharacterized protein</fullName>
    </submittedName>
</protein>
<gene>
    <name evidence="1" type="ORF">UREG_07926</name>
</gene>
<dbReference type="HOGENOM" id="CLU_2198952_0_0_1"/>
<proteinExistence type="predicted"/>
<reference evidence="2" key="1">
    <citation type="journal article" date="2009" name="Genome Res.">
        <title>Comparative genomic analyses of the human fungal pathogens Coccidioides and their relatives.</title>
        <authorList>
            <person name="Sharpton T.J."/>
            <person name="Stajich J.E."/>
            <person name="Rounsley S.D."/>
            <person name="Gardner M.J."/>
            <person name="Wortman J.R."/>
            <person name="Jordar V.S."/>
            <person name="Maiti R."/>
            <person name="Kodira C.D."/>
            <person name="Neafsey D.E."/>
            <person name="Zeng Q."/>
            <person name="Hung C.-Y."/>
            <person name="McMahan C."/>
            <person name="Muszewska A."/>
            <person name="Grynberg M."/>
            <person name="Mandel M.A."/>
            <person name="Kellner E.M."/>
            <person name="Barker B.M."/>
            <person name="Galgiani J.N."/>
            <person name="Orbach M.J."/>
            <person name="Kirkland T.N."/>
            <person name="Cole G.T."/>
            <person name="Henn M.R."/>
            <person name="Birren B.W."/>
            <person name="Taylor J.W."/>
        </authorList>
    </citation>
    <scope>NUCLEOTIDE SEQUENCE [LARGE SCALE GENOMIC DNA]</scope>
    <source>
        <strain evidence="2">UAMH 1704</strain>
    </source>
</reference>
<dbReference type="OMA" id="ACALRYK"/>
<name>C4K0B2_UNCRE</name>
<dbReference type="Proteomes" id="UP000002058">
    <property type="component" value="Unassembled WGS sequence"/>
</dbReference>
<dbReference type="GeneID" id="8442270"/>
<dbReference type="InParanoid" id="C4K0B2"/>
<evidence type="ECO:0000313" key="1">
    <source>
        <dbReference type="EMBL" id="EEP83061.1"/>
    </source>
</evidence>
<dbReference type="VEuPathDB" id="FungiDB:UREG_07926"/>